<feature type="transmembrane region" description="Helical" evidence="1">
    <location>
        <begin position="6"/>
        <end position="24"/>
    </location>
</feature>
<dbReference type="STRING" id="1802229.A2401_01690"/>
<gene>
    <name evidence="2" type="ORF">A2401_01690</name>
</gene>
<dbReference type="AlphaFoldDB" id="A0A1G2JBK1"/>
<proteinExistence type="predicted"/>
<name>A0A1G2JBK1_9BACT</name>
<organism evidence="2 3">
    <name type="scientific">Candidatus Staskawiczbacteria bacterium RIFOXYC1_FULL_38_18</name>
    <dbReference type="NCBI Taxonomy" id="1802229"/>
    <lineage>
        <taxon>Bacteria</taxon>
        <taxon>Candidatus Staskawicziibacteriota</taxon>
    </lineage>
</organism>
<reference evidence="2 3" key="1">
    <citation type="journal article" date="2016" name="Nat. Commun.">
        <title>Thousands of microbial genomes shed light on interconnected biogeochemical processes in an aquifer system.</title>
        <authorList>
            <person name="Anantharaman K."/>
            <person name="Brown C.T."/>
            <person name="Hug L.A."/>
            <person name="Sharon I."/>
            <person name="Castelle C.J."/>
            <person name="Probst A.J."/>
            <person name="Thomas B.C."/>
            <person name="Singh A."/>
            <person name="Wilkins M.J."/>
            <person name="Karaoz U."/>
            <person name="Brodie E.L."/>
            <person name="Williams K.H."/>
            <person name="Hubbard S.S."/>
            <person name="Banfield J.F."/>
        </authorList>
    </citation>
    <scope>NUCLEOTIDE SEQUENCE [LARGE SCALE GENOMIC DNA]</scope>
</reference>
<sequence>MDASSAVTIIVAVVVVYLIFKFIVSPLIKLIAGIVIFLIAIYILQTYFNFSFNQYLGPFSKYIDIDKTIDSASWIINPIIAYVNQAISFLKLLLSNAPKQ</sequence>
<feature type="transmembrane region" description="Helical" evidence="1">
    <location>
        <begin position="31"/>
        <end position="52"/>
    </location>
</feature>
<protein>
    <submittedName>
        <fullName evidence="2">Uncharacterized protein</fullName>
    </submittedName>
</protein>
<evidence type="ECO:0000313" key="3">
    <source>
        <dbReference type="Proteomes" id="UP000177751"/>
    </source>
</evidence>
<accession>A0A1G2JBK1</accession>
<comment type="caution">
    <text evidence="2">The sequence shown here is derived from an EMBL/GenBank/DDBJ whole genome shotgun (WGS) entry which is preliminary data.</text>
</comment>
<keyword evidence="1" id="KW-0472">Membrane</keyword>
<dbReference type="Proteomes" id="UP000177751">
    <property type="component" value="Unassembled WGS sequence"/>
</dbReference>
<keyword evidence="1" id="KW-0812">Transmembrane</keyword>
<keyword evidence="1" id="KW-1133">Transmembrane helix</keyword>
<dbReference type="EMBL" id="MHPP01000015">
    <property type="protein sequence ID" value="OGZ84499.1"/>
    <property type="molecule type" value="Genomic_DNA"/>
</dbReference>
<evidence type="ECO:0000256" key="1">
    <source>
        <dbReference type="SAM" id="Phobius"/>
    </source>
</evidence>
<feature type="transmembrane region" description="Helical" evidence="1">
    <location>
        <begin position="72"/>
        <end position="94"/>
    </location>
</feature>
<evidence type="ECO:0000313" key="2">
    <source>
        <dbReference type="EMBL" id="OGZ84499.1"/>
    </source>
</evidence>